<dbReference type="PANTHER" id="PTHR35007">
    <property type="entry name" value="INTEGRAL MEMBRANE PROTEIN-RELATED"/>
    <property type="match status" value="1"/>
</dbReference>
<evidence type="ECO:0000313" key="8">
    <source>
        <dbReference type="EMBL" id="MBL0884845.1"/>
    </source>
</evidence>
<feature type="transmembrane region" description="Helical" evidence="6">
    <location>
        <begin position="55"/>
        <end position="79"/>
    </location>
</feature>
<evidence type="ECO:0000256" key="5">
    <source>
        <dbReference type="ARBA" id="ARBA00023136"/>
    </source>
</evidence>
<keyword evidence="5 6" id="KW-0472">Membrane</keyword>
<dbReference type="Pfam" id="PF00482">
    <property type="entry name" value="T2SSF"/>
    <property type="match status" value="1"/>
</dbReference>
<feature type="domain" description="Type II secretion system protein GspF" evidence="7">
    <location>
        <begin position="109"/>
        <end position="236"/>
    </location>
</feature>
<comment type="subcellular location">
    <subcellularLocation>
        <location evidence="1">Cell membrane</location>
        <topology evidence="1">Multi-pass membrane protein</topology>
    </subcellularLocation>
</comment>
<keyword evidence="2" id="KW-1003">Cell membrane</keyword>
<protein>
    <recommendedName>
        <fullName evidence="7">Type II secretion system protein GspF domain-containing protein</fullName>
    </recommendedName>
</protein>
<evidence type="ECO:0000256" key="2">
    <source>
        <dbReference type="ARBA" id="ARBA00022475"/>
    </source>
</evidence>
<proteinExistence type="predicted"/>
<evidence type="ECO:0000256" key="6">
    <source>
        <dbReference type="SAM" id="Phobius"/>
    </source>
</evidence>
<feature type="transmembrane region" description="Helical" evidence="6">
    <location>
        <begin position="223"/>
        <end position="242"/>
    </location>
</feature>
<evidence type="ECO:0000256" key="4">
    <source>
        <dbReference type="ARBA" id="ARBA00022989"/>
    </source>
</evidence>
<dbReference type="EMBL" id="JABBYC010000001">
    <property type="protein sequence ID" value="MBL0884845.1"/>
    <property type="molecule type" value="Genomic_DNA"/>
</dbReference>
<dbReference type="Proteomes" id="UP000675409">
    <property type="component" value="Unassembled WGS sequence"/>
</dbReference>
<keyword evidence="3 6" id="KW-0812">Transmembrane</keyword>
<gene>
    <name evidence="8" type="ORF">HGK34_00870</name>
</gene>
<feature type="transmembrane region" description="Helical" evidence="6">
    <location>
        <begin position="248"/>
        <end position="267"/>
    </location>
</feature>
<name>A0ABS1LF04_9MICO</name>
<keyword evidence="4 6" id="KW-1133">Transmembrane helix</keyword>
<comment type="caution">
    <text evidence="8">The sequence shown here is derived from an EMBL/GenBank/DDBJ whole genome shotgun (WGS) entry which is preliminary data.</text>
</comment>
<evidence type="ECO:0000313" key="9">
    <source>
        <dbReference type="Proteomes" id="UP000675409"/>
    </source>
</evidence>
<dbReference type="PANTHER" id="PTHR35007:SF3">
    <property type="entry name" value="POSSIBLE CONSERVED ALANINE RICH MEMBRANE PROTEIN"/>
    <property type="match status" value="1"/>
</dbReference>
<accession>A0ABS1LF04</accession>
<keyword evidence="9" id="KW-1185">Reference proteome</keyword>
<evidence type="ECO:0000256" key="3">
    <source>
        <dbReference type="ARBA" id="ARBA00022692"/>
    </source>
</evidence>
<dbReference type="RefSeq" id="WP_201844668.1">
    <property type="nucleotide sequence ID" value="NZ_JABBYC010000001.1"/>
</dbReference>
<organism evidence="8 9">
    <name type="scientific">Myceligenerans indicum</name>
    <dbReference type="NCBI Taxonomy" id="2593663"/>
    <lineage>
        <taxon>Bacteria</taxon>
        <taxon>Bacillati</taxon>
        <taxon>Actinomycetota</taxon>
        <taxon>Actinomycetes</taxon>
        <taxon>Micrococcales</taxon>
        <taxon>Promicromonosporaceae</taxon>
        <taxon>Myceligenerans</taxon>
    </lineage>
</organism>
<reference evidence="8 9" key="1">
    <citation type="journal article" date="2021" name="Arch. Microbiol.">
        <title>Myceligenerans indicum sp. nov., an actinobacterium isolated from mangrove sediment of Sundarbans, India.</title>
        <authorList>
            <person name="Asha K."/>
            <person name="Bhadury P."/>
        </authorList>
    </citation>
    <scope>NUCLEOTIDE SEQUENCE [LARGE SCALE GENOMIC DNA]</scope>
    <source>
        <strain evidence="8 9">I2</strain>
    </source>
</reference>
<evidence type="ECO:0000256" key="1">
    <source>
        <dbReference type="ARBA" id="ARBA00004651"/>
    </source>
</evidence>
<sequence length="291" mass="30971">MIALFPALAGALVVGGVVGVVAGLRKVAVDDGAPARRRRSRLVARLMRLDRRTRVFAAAGLVGGVVVYLFTGWIIALVLGPIAGVGLPLLLNPGDAGSTIKRLEALEEWIRNLSGVLTVGAGLEEAIRLTLRSVPDEIRPEVTTLVARLRARWSTEDALRAFADDIDDATGDVVAASLILGARRRGAGLVSVLESTARSVSDDVRARREIEAERAGPRATARWVTIITAVVLGVLTFTGDYIAPYASLLGQILLTAYLAAYVGLLVMMRNMSKGKPMPRFLGAEVREGKLS</sequence>
<evidence type="ECO:0000259" key="7">
    <source>
        <dbReference type="Pfam" id="PF00482"/>
    </source>
</evidence>
<dbReference type="InterPro" id="IPR018076">
    <property type="entry name" value="T2SS_GspF_dom"/>
</dbReference>